<proteinExistence type="inferred from homology"/>
<dbReference type="Gene3D" id="3.30.830.10">
    <property type="entry name" value="Metalloenzyme, LuxS/M16 peptidase-like"/>
    <property type="match status" value="4"/>
</dbReference>
<protein>
    <submittedName>
        <fullName evidence="5">Insulinase family protein</fullName>
    </submittedName>
</protein>
<dbReference type="Pfam" id="PF05193">
    <property type="entry name" value="Peptidase_M16_C"/>
    <property type="match status" value="2"/>
</dbReference>
<dbReference type="PANTHER" id="PTHR11851">
    <property type="entry name" value="METALLOPROTEASE"/>
    <property type="match status" value="1"/>
</dbReference>
<reference evidence="5" key="1">
    <citation type="submission" date="2020-10" db="EMBL/GenBank/DDBJ databases">
        <title>Whole-genome sequence of Luteibacter sp. EIF3.</title>
        <authorList>
            <person name="Friedrich I."/>
            <person name="Hertel R."/>
            <person name="Daniel R."/>
        </authorList>
    </citation>
    <scope>NUCLEOTIDE SEQUENCE</scope>
    <source>
        <strain evidence="5">EIF3</strain>
    </source>
</reference>
<dbReference type="Proteomes" id="UP001056681">
    <property type="component" value="Chromosome"/>
</dbReference>
<feature type="signal peptide" evidence="2">
    <location>
        <begin position="1"/>
        <end position="30"/>
    </location>
</feature>
<dbReference type="PANTHER" id="PTHR11851:SF49">
    <property type="entry name" value="MITOCHONDRIAL-PROCESSING PEPTIDASE SUBUNIT ALPHA"/>
    <property type="match status" value="1"/>
</dbReference>
<name>A0ABY4T2K3_9GAMM</name>
<dbReference type="InterPro" id="IPR011765">
    <property type="entry name" value="Pept_M16_N"/>
</dbReference>
<dbReference type="Pfam" id="PF00675">
    <property type="entry name" value="Peptidase_M16"/>
    <property type="match status" value="2"/>
</dbReference>
<dbReference type="InterPro" id="IPR011249">
    <property type="entry name" value="Metalloenz_LuxS/M16"/>
</dbReference>
<keyword evidence="2" id="KW-0732">Signal</keyword>
<feature type="domain" description="Peptidase M16 C-terminal" evidence="4">
    <location>
        <begin position="677"/>
        <end position="850"/>
    </location>
</feature>
<feature type="domain" description="Peptidase M16 N-terminal" evidence="3">
    <location>
        <begin position="524"/>
        <end position="640"/>
    </location>
</feature>
<keyword evidence="6" id="KW-1185">Reference proteome</keyword>
<dbReference type="SUPFAM" id="SSF63411">
    <property type="entry name" value="LuxS/MPP-like metallohydrolase"/>
    <property type="match status" value="4"/>
</dbReference>
<sequence>MERTAIGARLRRLALSLPVVFSAMIGPAWSTPAAELPFKQFRLPNGLTVLVHEDHAVPLVSIGVWYRVGSADEPTGRSGFAHLFEHLMFYGSEHYDGSFIDAMHALGGSGVNGTTSLDHTVYYETVPTEAVDRALWLESDRMGHLLGALTQQRLDTQRGVVENERRQRYDMPLGRTWSRLLRHVFPANHPYHRDPLGLSADLAKASLDDVKTWFRDHYGAANAVLVLAGDITPDEARNKAMTYFADVAPGPEQDRQQPWFAPLDAPSRSVMHDHVAQRRVVRAWPAPEAGSPSGAALALVADVLGGDRRSLLHRRLVETEHLASEVSAELTPMGLAGVFVISVAISDDADVAAVERVLDDELRRFVDRGPSVDDLHRALAHAETEMALHTESLSARGEVLARGLLQHDDPWASLRQRQLAVQLTPAHVAREAVWLLRPAHTLHVLPAEEGFDGEAEDLADEGRVASDAKPASVRVSTDELRPVTGWSADRRQLPAVGEAFPEPRLPALERARLPNGAEVILAPRRGTDLVHVRFLFDGGTAAEQRYPPGTAPFAMSMLREGATTTDSREVQERENWLGVEVSDGCDTDTCFLDLAVPRRRFADAVALAADTLRHPTFLSADIARRHAAWLSESTSQETDAYQFAADVMSRLLYGEGHPYAALAPSIDAHPSMAPFDSAVLHAYHGAFIRPDNVRVVVVGDVSLAACIDTLAAVLGDWTAPPGPVPLPSTAVAVPEPGEVAYLIDRPGAGQSHIAIGMFAPPAGDDVALGVANMVFWGASGSRLDNLLRDTKGWSYGVESTLAQQRGPRPLLFQVPVQTDRTGDAIDAVRSEVAALVDNRTPLAEEAVDATRMGVARSIVGMLESGDAMLANVSAQRVLGRSDDFWQRLPTLLRQTNAAAANSAIQSVLSNARMTWLIMGDRSVVEGPLRQRFPSLRLLDADGRAID</sequence>
<evidence type="ECO:0000256" key="2">
    <source>
        <dbReference type="SAM" id="SignalP"/>
    </source>
</evidence>
<evidence type="ECO:0000313" key="5">
    <source>
        <dbReference type="EMBL" id="URL58317.1"/>
    </source>
</evidence>
<organism evidence="5 6">
    <name type="scientific">Luteibacter flocculans</name>
    <dbReference type="NCBI Taxonomy" id="2780091"/>
    <lineage>
        <taxon>Bacteria</taxon>
        <taxon>Pseudomonadati</taxon>
        <taxon>Pseudomonadota</taxon>
        <taxon>Gammaproteobacteria</taxon>
        <taxon>Lysobacterales</taxon>
        <taxon>Rhodanobacteraceae</taxon>
        <taxon>Luteibacter</taxon>
    </lineage>
</organism>
<feature type="domain" description="Peptidase M16 N-terminal" evidence="3">
    <location>
        <begin position="49"/>
        <end position="167"/>
    </location>
</feature>
<evidence type="ECO:0000259" key="4">
    <source>
        <dbReference type="Pfam" id="PF05193"/>
    </source>
</evidence>
<dbReference type="EMBL" id="CP063231">
    <property type="protein sequence ID" value="URL58317.1"/>
    <property type="molecule type" value="Genomic_DNA"/>
</dbReference>
<dbReference type="InterPro" id="IPR007863">
    <property type="entry name" value="Peptidase_M16_C"/>
</dbReference>
<evidence type="ECO:0000313" key="6">
    <source>
        <dbReference type="Proteomes" id="UP001056681"/>
    </source>
</evidence>
<gene>
    <name evidence="5" type="ORF">IM816_17270</name>
</gene>
<accession>A0ABY4T2K3</accession>
<feature type="chain" id="PRO_5047547930" evidence="2">
    <location>
        <begin position="31"/>
        <end position="946"/>
    </location>
</feature>
<comment type="similarity">
    <text evidence="1">Belongs to the peptidase M16 family.</text>
</comment>
<evidence type="ECO:0000259" key="3">
    <source>
        <dbReference type="Pfam" id="PF00675"/>
    </source>
</evidence>
<feature type="domain" description="Peptidase M16 C-terminal" evidence="4">
    <location>
        <begin position="205"/>
        <end position="379"/>
    </location>
</feature>
<evidence type="ECO:0000256" key="1">
    <source>
        <dbReference type="ARBA" id="ARBA00007261"/>
    </source>
</evidence>
<dbReference type="RefSeq" id="WP_250339042.1">
    <property type="nucleotide sequence ID" value="NZ_CP063231.1"/>
</dbReference>
<dbReference type="InterPro" id="IPR050361">
    <property type="entry name" value="MPP/UQCRC_Complex"/>
</dbReference>